<dbReference type="InterPro" id="IPR005939">
    <property type="entry name" value="BLH_phosphatase-like"/>
</dbReference>
<dbReference type="CDD" id="cd14503">
    <property type="entry name" value="PTP-bact"/>
    <property type="match status" value="1"/>
</dbReference>
<sequence>MATIRRIDERISVAPQIDPADIGEIAQAGFTTIINNRPDEEEAGQPEGDAIRADAEALGLGYNAIPITHAGFSHAQIDAMRAALDAATGPVLAYCRSGTRSANLWALASAKAGGDPETIIAQAAGAGYDLSAIRPLLDSLSADA</sequence>
<comment type="caution">
    <text evidence="2">The sequence shown here is derived from an EMBL/GenBank/DDBJ whole genome shotgun (WGS) entry which is preliminary data.</text>
</comment>
<feature type="domain" description="Beta-lactamase hydrolase-like protein phosphatase-like" evidence="1">
    <location>
        <begin position="4"/>
        <end position="111"/>
    </location>
</feature>
<evidence type="ECO:0000259" key="1">
    <source>
        <dbReference type="Pfam" id="PF04273"/>
    </source>
</evidence>
<evidence type="ECO:0000313" key="2">
    <source>
        <dbReference type="EMBL" id="MBW4331341.1"/>
    </source>
</evidence>
<dbReference type="RefSeq" id="WP_219238452.1">
    <property type="nucleotide sequence ID" value="NZ_JAHWZX010000009.1"/>
</dbReference>
<accession>A0ABS6XME8</accession>
<keyword evidence="3" id="KW-1185">Reference proteome</keyword>
<gene>
    <name evidence="2" type="ORF">KY084_10700</name>
</gene>
<dbReference type="NCBIfam" id="TIGR01244">
    <property type="entry name" value="TIGR01244 family sulfur transferase"/>
    <property type="match status" value="1"/>
</dbReference>
<name>A0ABS6XME8_9SPHN</name>
<dbReference type="Proteomes" id="UP001197214">
    <property type="component" value="Unassembled WGS sequence"/>
</dbReference>
<protein>
    <submittedName>
        <fullName evidence="2">TIGR01244 family phosphatase</fullName>
    </submittedName>
</protein>
<reference evidence="2 3" key="1">
    <citation type="submission" date="2021-07" db="EMBL/GenBank/DDBJ databases">
        <title>Stakelama flava sp. nov., a novel endophytic bacterium isolated from branch of Kandelia candel.</title>
        <authorList>
            <person name="Tuo L."/>
        </authorList>
    </citation>
    <scope>NUCLEOTIDE SEQUENCE [LARGE SCALE GENOMIC DNA]</scope>
    <source>
        <strain evidence="2 3">CBK3Z-3</strain>
    </source>
</reference>
<proteinExistence type="predicted"/>
<organism evidence="2 3">
    <name type="scientific">Stakelama flava</name>
    <dbReference type="NCBI Taxonomy" id="2860338"/>
    <lineage>
        <taxon>Bacteria</taxon>
        <taxon>Pseudomonadati</taxon>
        <taxon>Pseudomonadota</taxon>
        <taxon>Alphaproteobacteria</taxon>
        <taxon>Sphingomonadales</taxon>
        <taxon>Sphingomonadaceae</taxon>
        <taxon>Stakelama</taxon>
    </lineage>
</organism>
<dbReference type="Pfam" id="PF04273">
    <property type="entry name" value="BLH_phosphatase"/>
    <property type="match status" value="1"/>
</dbReference>
<dbReference type="EMBL" id="JAHWZX010000009">
    <property type="protein sequence ID" value="MBW4331341.1"/>
    <property type="molecule type" value="Genomic_DNA"/>
</dbReference>
<evidence type="ECO:0000313" key="3">
    <source>
        <dbReference type="Proteomes" id="UP001197214"/>
    </source>
</evidence>